<dbReference type="OrthoDB" id="1633386at2"/>
<feature type="compositionally biased region" description="Polar residues" evidence="1">
    <location>
        <begin position="408"/>
        <end position="423"/>
    </location>
</feature>
<organism evidence="3 4">
    <name type="scientific">Propionispora hippei DSM 15287</name>
    <dbReference type="NCBI Taxonomy" id="1123003"/>
    <lineage>
        <taxon>Bacteria</taxon>
        <taxon>Bacillati</taxon>
        <taxon>Bacillota</taxon>
        <taxon>Negativicutes</taxon>
        <taxon>Selenomonadales</taxon>
        <taxon>Sporomusaceae</taxon>
        <taxon>Propionispora</taxon>
    </lineage>
</organism>
<evidence type="ECO:0000313" key="4">
    <source>
        <dbReference type="Proteomes" id="UP000322917"/>
    </source>
</evidence>
<dbReference type="AlphaFoldDB" id="A0A1M6GS36"/>
<sequence length="423" mass="47113">MATTLIWQAQFKTYGNNTTEYLADTKRIWTPGGLTWQAQYRTNANNQTEFIADMQRNWIPGGLIWQAQYRTYGNNQTEYSADIQRIWVPGGLTWQAQFKTYGNSNSESIGDIFRIVGVTLIYRTDIAPLIRRVNQPPGVPWLQEEVTTAAWCWKLSLRDGTVFGFTNHDEDITLGGVTYEASTGFVPTAVETSNNMAVDNLEVEGFLDSSRIQAEDIATGRFDFAKVEVFLCNWRNTKDPLLVVRKGTTGQIKTGKYGFQAEVRGLLEAYQQSAGTVYQKSCRAKLGDFQCKIELSLLTTFGQVMQVNQNGTIQTNLSQSKGYFDYGVMTFNTGGNSGCQYEVKTFEDGLLTLFLPATFSVAIGDTFSITPGCDGNFSTCRKKFNNGMNFRGEPHIPGNDYQSAYPGQGSSNTVSEGSNLRRG</sequence>
<gene>
    <name evidence="3" type="ORF">SAMN02745170_01805</name>
</gene>
<reference evidence="3 4" key="1">
    <citation type="submission" date="2016-11" db="EMBL/GenBank/DDBJ databases">
        <authorList>
            <person name="Varghese N."/>
            <person name="Submissions S."/>
        </authorList>
    </citation>
    <scope>NUCLEOTIDE SEQUENCE [LARGE SCALE GENOMIC DNA]</scope>
    <source>
        <strain evidence="3 4">DSM 15287</strain>
    </source>
</reference>
<accession>A0A1M6GS36</accession>
<dbReference type="Pfam" id="PF09356">
    <property type="entry name" value="Phage_BR0599"/>
    <property type="match status" value="1"/>
</dbReference>
<dbReference type="Proteomes" id="UP000322917">
    <property type="component" value="Unassembled WGS sequence"/>
</dbReference>
<feature type="domain" description="Bacteriophage phiJL001 Gp84 C-terminal" evidence="2">
    <location>
        <begin position="322"/>
        <end position="400"/>
    </location>
</feature>
<evidence type="ECO:0000259" key="2">
    <source>
        <dbReference type="Pfam" id="PF09356"/>
    </source>
</evidence>
<evidence type="ECO:0000313" key="3">
    <source>
        <dbReference type="EMBL" id="SHJ12751.1"/>
    </source>
</evidence>
<evidence type="ECO:0000256" key="1">
    <source>
        <dbReference type="SAM" id="MobiDB-lite"/>
    </source>
</evidence>
<feature type="region of interest" description="Disordered" evidence="1">
    <location>
        <begin position="391"/>
        <end position="423"/>
    </location>
</feature>
<protein>
    <recommendedName>
        <fullName evidence="2">Bacteriophage phiJL001 Gp84 C-terminal domain-containing protein</fullName>
    </recommendedName>
</protein>
<keyword evidence="4" id="KW-1185">Reference proteome</keyword>
<dbReference type="NCBIfam" id="TIGR02218">
    <property type="entry name" value="phg_TIGR02218"/>
    <property type="match status" value="1"/>
</dbReference>
<name>A0A1M6GS36_9FIRM</name>
<proteinExistence type="predicted"/>
<dbReference type="InterPro" id="IPR018964">
    <property type="entry name" value="Phage_phiJL001_Gp84_C"/>
</dbReference>
<dbReference type="InterPro" id="IPR011928">
    <property type="entry name" value="Phage_phiJL001_Gp84"/>
</dbReference>
<dbReference type="Pfam" id="PF09931">
    <property type="entry name" value="Phage_phiJL001_Gp84_N"/>
    <property type="match status" value="1"/>
</dbReference>
<dbReference type="EMBL" id="FQZD01000012">
    <property type="protein sequence ID" value="SHJ12751.1"/>
    <property type="molecule type" value="Genomic_DNA"/>
</dbReference>